<name>A0ABT6TCQ9_9BACL</name>
<feature type="transmembrane region" description="Helical" evidence="2">
    <location>
        <begin position="37"/>
        <end position="60"/>
    </location>
</feature>
<reference evidence="3" key="1">
    <citation type="submission" date="2023-04" db="EMBL/GenBank/DDBJ databases">
        <title>Comparative genomic analysis of Cohnella hashimotonis sp. nov., isolated from the International Space Station.</title>
        <authorList>
            <person name="Venkateswaran K."/>
            <person name="Simpson A."/>
        </authorList>
    </citation>
    <scope>NUCLEOTIDE SEQUENCE</scope>
    <source>
        <strain evidence="3">F6_2S_P_1</strain>
    </source>
</reference>
<organism evidence="3 4">
    <name type="scientific">Cohnella hashimotonis</name>
    <dbReference type="NCBI Taxonomy" id="2826895"/>
    <lineage>
        <taxon>Bacteria</taxon>
        <taxon>Bacillati</taxon>
        <taxon>Bacillota</taxon>
        <taxon>Bacilli</taxon>
        <taxon>Bacillales</taxon>
        <taxon>Paenibacillaceae</taxon>
        <taxon>Cohnella</taxon>
    </lineage>
</organism>
<dbReference type="RefSeq" id="WP_282906671.1">
    <property type="nucleotide sequence ID" value="NZ_JAGRPV010000001.1"/>
</dbReference>
<sequence>MVKVLNGLAVFFIVVGIVSGIILGNDGADGFRWGAALTWWVSGIVTGILFFAVAIILDYVEDTNARVRNLEYELILKNASRPAPTNRGNAKADLNKLRGLRLGNPED</sequence>
<protein>
    <submittedName>
        <fullName evidence="3">Uncharacterized protein</fullName>
    </submittedName>
</protein>
<comment type="caution">
    <text evidence="3">The sequence shown here is derived from an EMBL/GenBank/DDBJ whole genome shotgun (WGS) entry which is preliminary data.</text>
</comment>
<evidence type="ECO:0000313" key="4">
    <source>
        <dbReference type="Proteomes" id="UP001161691"/>
    </source>
</evidence>
<gene>
    <name evidence="3" type="ORF">KB449_01540</name>
</gene>
<keyword evidence="2" id="KW-0812">Transmembrane</keyword>
<proteinExistence type="predicted"/>
<evidence type="ECO:0000256" key="1">
    <source>
        <dbReference type="SAM" id="MobiDB-lite"/>
    </source>
</evidence>
<keyword evidence="2" id="KW-1133">Transmembrane helix</keyword>
<dbReference type="EMBL" id="JAGRPV010000001">
    <property type="protein sequence ID" value="MDI4643617.1"/>
    <property type="molecule type" value="Genomic_DNA"/>
</dbReference>
<evidence type="ECO:0000256" key="2">
    <source>
        <dbReference type="SAM" id="Phobius"/>
    </source>
</evidence>
<keyword evidence="2" id="KW-0472">Membrane</keyword>
<dbReference type="Proteomes" id="UP001161691">
    <property type="component" value="Unassembled WGS sequence"/>
</dbReference>
<feature type="region of interest" description="Disordered" evidence="1">
    <location>
        <begin position="81"/>
        <end position="107"/>
    </location>
</feature>
<accession>A0ABT6TCQ9</accession>
<evidence type="ECO:0000313" key="3">
    <source>
        <dbReference type="EMBL" id="MDI4643617.1"/>
    </source>
</evidence>
<feature type="transmembrane region" description="Helical" evidence="2">
    <location>
        <begin position="7"/>
        <end position="25"/>
    </location>
</feature>
<keyword evidence="4" id="KW-1185">Reference proteome</keyword>